<dbReference type="EMBL" id="JAPQKL010000002">
    <property type="protein sequence ID" value="KAJ5142844.1"/>
    <property type="molecule type" value="Genomic_DNA"/>
</dbReference>
<dbReference type="InterPro" id="IPR029063">
    <property type="entry name" value="SAM-dependent_MTases_sf"/>
</dbReference>
<protein>
    <submittedName>
        <fullName evidence="1">Uncharacterized protein</fullName>
    </submittedName>
</protein>
<proteinExistence type="predicted"/>
<dbReference type="Proteomes" id="UP001149079">
    <property type="component" value="Unassembled WGS sequence"/>
</dbReference>
<comment type="caution">
    <text evidence="1">The sequence shown here is derived from an EMBL/GenBank/DDBJ whole genome shotgun (WGS) entry which is preliminary data.</text>
</comment>
<reference evidence="1" key="2">
    <citation type="journal article" date="2023" name="IMA Fungus">
        <title>Comparative genomic study of the Penicillium genus elucidates a diverse pangenome and 15 lateral gene transfer events.</title>
        <authorList>
            <person name="Petersen C."/>
            <person name="Sorensen T."/>
            <person name="Nielsen M.R."/>
            <person name="Sondergaard T.E."/>
            <person name="Sorensen J.L."/>
            <person name="Fitzpatrick D.A."/>
            <person name="Frisvad J.C."/>
            <person name="Nielsen K.L."/>
        </authorList>
    </citation>
    <scope>NUCLEOTIDE SEQUENCE</scope>
    <source>
        <strain evidence="1">IBT 22155</strain>
    </source>
</reference>
<dbReference type="SUPFAM" id="SSF53335">
    <property type="entry name" value="S-adenosyl-L-methionine-dependent methyltransferases"/>
    <property type="match status" value="1"/>
</dbReference>
<dbReference type="AlphaFoldDB" id="A0A9W9L8W2"/>
<dbReference type="Gene3D" id="3.40.50.150">
    <property type="entry name" value="Vaccinia Virus protein VP39"/>
    <property type="match status" value="1"/>
</dbReference>
<sequence>MMQKMDDHAVILGVIEHIPDPNYRRFARTMWDVLKPGGRVYLDGSAGVQKFAVSALTRGYIWPGTHTFMTLQDVLAEGLYHGFSVMDVANETPDYELTMMEWAKRQDSAKDELIAGWGERTYCVFRLCLTQGPA</sequence>
<dbReference type="RefSeq" id="XP_056524488.1">
    <property type="nucleotide sequence ID" value="XM_056662375.1"/>
</dbReference>
<keyword evidence="2" id="KW-1185">Reference proteome</keyword>
<evidence type="ECO:0000313" key="1">
    <source>
        <dbReference type="EMBL" id="KAJ5142844.1"/>
    </source>
</evidence>
<reference evidence="1" key="1">
    <citation type="submission" date="2022-11" db="EMBL/GenBank/DDBJ databases">
        <authorList>
            <person name="Petersen C."/>
        </authorList>
    </citation>
    <scope>NUCLEOTIDE SEQUENCE</scope>
    <source>
        <strain evidence="1">IBT 22155</strain>
    </source>
</reference>
<gene>
    <name evidence="1" type="ORF">N7515_001631</name>
</gene>
<name>A0A9W9L8W2_9EURO</name>
<dbReference type="GeneID" id="81401545"/>
<dbReference type="Pfam" id="PF02353">
    <property type="entry name" value="CMAS"/>
    <property type="match status" value="1"/>
</dbReference>
<organism evidence="1 2">
    <name type="scientific">Penicillium bovifimosum</name>
    <dbReference type="NCBI Taxonomy" id="126998"/>
    <lineage>
        <taxon>Eukaryota</taxon>
        <taxon>Fungi</taxon>
        <taxon>Dikarya</taxon>
        <taxon>Ascomycota</taxon>
        <taxon>Pezizomycotina</taxon>
        <taxon>Eurotiomycetes</taxon>
        <taxon>Eurotiomycetidae</taxon>
        <taxon>Eurotiales</taxon>
        <taxon>Aspergillaceae</taxon>
        <taxon>Penicillium</taxon>
    </lineage>
</organism>
<evidence type="ECO:0000313" key="2">
    <source>
        <dbReference type="Proteomes" id="UP001149079"/>
    </source>
</evidence>
<dbReference type="OrthoDB" id="506498at2759"/>
<accession>A0A9W9L8W2</accession>